<reference evidence="2 3" key="1">
    <citation type="journal article" date="2016" name="Front. Microbiol.">
        <title>Genome and transcriptome sequences reveal the specific parasitism of the nematophagous Purpureocillium lilacinum 36-1.</title>
        <authorList>
            <person name="Xie J."/>
            <person name="Li S."/>
            <person name="Mo C."/>
            <person name="Xiao X."/>
            <person name="Peng D."/>
            <person name="Wang G."/>
            <person name="Xiao Y."/>
        </authorList>
    </citation>
    <scope>NUCLEOTIDE SEQUENCE [LARGE SCALE GENOMIC DNA]</scope>
    <source>
        <strain evidence="2 3">36-1</strain>
    </source>
</reference>
<sequence>MEARDSSGRRISLLDSSTPQFVSSQGRSSQGTANADARAWHPREQPDQHGATQDHDTRTSDDMEIDAALAALKQLEHWLCFTTKAQMSAAMERADWITVRDKEKEP</sequence>
<gene>
    <name evidence="2" type="ORF">PCL_12649</name>
</gene>
<name>A0A2U3DPE0_PURLI</name>
<accession>A0A2U3DPE0</accession>
<evidence type="ECO:0000256" key="1">
    <source>
        <dbReference type="SAM" id="MobiDB-lite"/>
    </source>
</evidence>
<protein>
    <submittedName>
        <fullName evidence="2">Uncharacterized protein</fullName>
    </submittedName>
</protein>
<evidence type="ECO:0000313" key="3">
    <source>
        <dbReference type="Proteomes" id="UP000245956"/>
    </source>
</evidence>
<feature type="compositionally biased region" description="Polar residues" evidence="1">
    <location>
        <begin position="14"/>
        <end position="33"/>
    </location>
</feature>
<feature type="region of interest" description="Disordered" evidence="1">
    <location>
        <begin position="1"/>
        <end position="62"/>
    </location>
</feature>
<proteinExistence type="predicted"/>
<dbReference type="EMBL" id="LCWV01000090">
    <property type="protein sequence ID" value="PWI64122.1"/>
    <property type="molecule type" value="Genomic_DNA"/>
</dbReference>
<organism evidence="2 3">
    <name type="scientific">Purpureocillium lilacinum</name>
    <name type="common">Paecilomyces lilacinus</name>
    <dbReference type="NCBI Taxonomy" id="33203"/>
    <lineage>
        <taxon>Eukaryota</taxon>
        <taxon>Fungi</taxon>
        <taxon>Dikarya</taxon>
        <taxon>Ascomycota</taxon>
        <taxon>Pezizomycotina</taxon>
        <taxon>Sordariomycetes</taxon>
        <taxon>Hypocreomycetidae</taxon>
        <taxon>Hypocreales</taxon>
        <taxon>Ophiocordycipitaceae</taxon>
        <taxon>Purpureocillium</taxon>
    </lineage>
</organism>
<dbReference type="AlphaFoldDB" id="A0A2U3DPE0"/>
<dbReference type="Proteomes" id="UP000245956">
    <property type="component" value="Unassembled WGS sequence"/>
</dbReference>
<comment type="caution">
    <text evidence="2">The sequence shown here is derived from an EMBL/GenBank/DDBJ whole genome shotgun (WGS) entry which is preliminary data.</text>
</comment>
<evidence type="ECO:0000313" key="2">
    <source>
        <dbReference type="EMBL" id="PWI64122.1"/>
    </source>
</evidence>
<feature type="compositionally biased region" description="Basic and acidic residues" evidence="1">
    <location>
        <begin position="38"/>
        <end position="61"/>
    </location>
</feature>